<evidence type="ECO:0000256" key="1">
    <source>
        <dbReference type="SAM" id="MobiDB-lite"/>
    </source>
</evidence>
<dbReference type="RefSeq" id="WP_055986539.1">
    <property type="nucleotide sequence ID" value="NZ_CAJQNA010000112.1"/>
</dbReference>
<name>A0A2S7FMQ1_ECTOL</name>
<protein>
    <recommendedName>
        <fullName evidence="7">DUF4175 domain-containing protein</fullName>
    </recommendedName>
</protein>
<proteinExistence type="predicted"/>
<evidence type="ECO:0000313" key="6">
    <source>
        <dbReference type="Proteomes" id="UP000255303"/>
    </source>
</evidence>
<evidence type="ECO:0000313" key="3">
    <source>
        <dbReference type="EMBL" id="SUD52811.1"/>
    </source>
</evidence>
<evidence type="ECO:0000313" key="5">
    <source>
        <dbReference type="Proteomes" id="UP000254084"/>
    </source>
</evidence>
<evidence type="ECO:0000256" key="2">
    <source>
        <dbReference type="SAM" id="SignalP"/>
    </source>
</evidence>
<dbReference type="GeneID" id="300415246"/>
<organism evidence="3 6">
    <name type="scientific">Ectopseudomonas oleovorans</name>
    <name type="common">Pseudomonas oleovorans</name>
    <dbReference type="NCBI Taxonomy" id="301"/>
    <lineage>
        <taxon>Bacteria</taxon>
        <taxon>Pseudomonadati</taxon>
        <taxon>Pseudomonadota</taxon>
        <taxon>Gammaproteobacteria</taxon>
        <taxon>Pseudomonadales</taxon>
        <taxon>Pseudomonadaceae</taxon>
        <taxon>Ectopseudomonas</taxon>
    </lineage>
</organism>
<feature type="region of interest" description="Disordered" evidence="1">
    <location>
        <begin position="86"/>
        <end position="105"/>
    </location>
</feature>
<dbReference type="EMBL" id="UGUV01000002">
    <property type="protein sequence ID" value="SUD52811.1"/>
    <property type="molecule type" value="Genomic_DNA"/>
</dbReference>
<sequence>MSTFTYKTLTALALTGALLAAPAFAEEAHHSQGAATPPATAGQGMGMMGGMDMGKMHEMMQQMHAAKTPEEKQKIRAEHHKAMQEKMGTMRQGMQNSQCPMAKDDGAQQQCMKEMHENMQGMMQMMEQMIEGQSMQHGQ</sequence>
<evidence type="ECO:0008006" key="7">
    <source>
        <dbReference type="Google" id="ProtNLM"/>
    </source>
</evidence>
<reference evidence="5 6" key="1">
    <citation type="submission" date="2018-06" db="EMBL/GenBank/DDBJ databases">
        <authorList>
            <consortium name="Pathogen Informatics"/>
            <person name="Doyle S."/>
        </authorList>
    </citation>
    <scope>NUCLEOTIDE SEQUENCE [LARGE SCALE GENOMIC DNA]</scope>
    <source>
        <strain evidence="3 6">NCTC10692</strain>
        <strain evidence="4 5">NCTC10860</strain>
    </source>
</reference>
<feature type="signal peptide" evidence="2">
    <location>
        <begin position="1"/>
        <end position="25"/>
    </location>
</feature>
<dbReference type="EMBL" id="UGUW01000004">
    <property type="protein sequence ID" value="SUD60850.1"/>
    <property type="molecule type" value="Genomic_DNA"/>
</dbReference>
<feature type="chain" id="PRO_5044070688" description="DUF4175 domain-containing protein" evidence="2">
    <location>
        <begin position="26"/>
        <end position="139"/>
    </location>
</feature>
<dbReference type="Proteomes" id="UP000254084">
    <property type="component" value="Unassembled WGS sequence"/>
</dbReference>
<gene>
    <name evidence="3" type="ORF">NCTC10692_03308</name>
    <name evidence="4" type="ORF">NCTC10860_03207</name>
</gene>
<accession>A0A2S7FMQ1</accession>
<dbReference type="AlphaFoldDB" id="A0A2S7FMQ1"/>
<dbReference type="Proteomes" id="UP000255303">
    <property type="component" value="Unassembled WGS sequence"/>
</dbReference>
<accession>A0A379JX64</accession>
<keyword evidence="2" id="KW-0732">Signal</keyword>
<evidence type="ECO:0000313" key="4">
    <source>
        <dbReference type="EMBL" id="SUD60850.1"/>
    </source>
</evidence>